<accession>A0A0U1D1N7</accession>
<gene>
    <name evidence="2" type="ORF">BN000_01263</name>
</gene>
<keyword evidence="3" id="KW-1185">Reference proteome</keyword>
<dbReference type="Pfam" id="PF00535">
    <property type="entry name" value="Glycos_transf_2"/>
    <property type="match status" value="1"/>
</dbReference>
<dbReference type="EMBL" id="CTEC01000001">
    <property type="protein sequence ID" value="CQD06356.1"/>
    <property type="molecule type" value="Genomic_DNA"/>
</dbReference>
<dbReference type="InterPro" id="IPR001173">
    <property type="entry name" value="Glyco_trans_2-like"/>
</dbReference>
<dbReference type="RefSeq" id="WP_141659151.1">
    <property type="nucleotide sequence ID" value="NZ_CTEC01000001.1"/>
</dbReference>
<dbReference type="SUPFAM" id="SSF53448">
    <property type="entry name" value="Nucleotide-diphospho-sugar transferases"/>
    <property type="match status" value="1"/>
</dbReference>
<dbReference type="Gene3D" id="3.90.550.10">
    <property type="entry name" value="Spore Coat Polysaccharide Biosynthesis Protein SpsA, Chain A"/>
    <property type="match status" value="1"/>
</dbReference>
<sequence length="258" mass="29885">MKLDIHLQTHSDISVHGAHRYVGAPKSEIMLRCARSLVTSINQANGDIVLRVFDDHSSAETVSVLRRILSTCTYPVEFVALEDRGYNASCLASFSRAREDAREVVYFVEDDYLHTPSAIEEMLAAHALFKDKLGGREVALHPYDDPKNYWSMIFSHEDCRVVYGTKRHWRTNTHTTNTCWVEAGTLRRNWELFDRLGRYSSTPYGVANHIFEASTINEIWREQVTLFTPIPSLALHLQYEEHKDPYLDWEEWWNSAAY</sequence>
<organism evidence="2 3">
    <name type="scientific">Mycobacterium europaeum</name>
    <dbReference type="NCBI Taxonomy" id="761804"/>
    <lineage>
        <taxon>Bacteria</taxon>
        <taxon>Bacillati</taxon>
        <taxon>Actinomycetota</taxon>
        <taxon>Actinomycetes</taxon>
        <taxon>Mycobacteriales</taxon>
        <taxon>Mycobacteriaceae</taxon>
        <taxon>Mycobacterium</taxon>
        <taxon>Mycobacterium simiae complex</taxon>
    </lineage>
</organism>
<evidence type="ECO:0000259" key="1">
    <source>
        <dbReference type="Pfam" id="PF00535"/>
    </source>
</evidence>
<evidence type="ECO:0000313" key="2">
    <source>
        <dbReference type="EMBL" id="CQD06356.1"/>
    </source>
</evidence>
<protein>
    <submittedName>
        <fullName evidence="2">Glycosyl transferase family 2</fullName>
    </submittedName>
</protein>
<dbReference type="GO" id="GO:0016740">
    <property type="term" value="F:transferase activity"/>
    <property type="evidence" value="ECO:0007669"/>
    <property type="project" value="UniProtKB-KW"/>
</dbReference>
<dbReference type="AlphaFoldDB" id="A0A0U1D1N7"/>
<reference evidence="3" key="1">
    <citation type="submission" date="2015-03" db="EMBL/GenBank/DDBJ databases">
        <authorList>
            <person name="Urmite Genomes"/>
        </authorList>
    </citation>
    <scope>NUCLEOTIDE SEQUENCE [LARGE SCALE GENOMIC DNA]</scope>
    <source>
        <strain evidence="3">CSUR P1344</strain>
    </source>
</reference>
<feature type="domain" description="Glycosyltransferase 2-like" evidence="1">
    <location>
        <begin position="40"/>
        <end position="126"/>
    </location>
</feature>
<dbReference type="Proteomes" id="UP000199601">
    <property type="component" value="Unassembled WGS sequence"/>
</dbReference>
<dbReference type="InterPro" id="IPR029044">
    <property type="entry name" value="Nucleotide-diphossugar_trans"/>
</dbReference>
<keyword evidence="2" id="KW-0808">Transferase</keyword>
<evidence type="ECO:0000313" key="3">
    <source>
        <dbReference type="Proteomes" id="UP000199601"/>
    </source>
</evidence>
<name>A0A0U1D1N7_9MYCO</name>
<dbReference type="CDD" id="cd00761">
    <property type="entry name" value="Glyco_tranf_GTA_type"/>
    <property type="match status" value="1"/>
</dbReference>
<proteinExistence type="predicted"/>